<feature type="repeat" description="PPR" evidence="3">
    <location>
        <begin position="328"/>
        <end position="362"/>
    </location>
</feature>
<dbReference type="Pfam" id="PF13041">
    <property type="entry name" value="PPR_2"/>
    <property type="match status" value="3"/>
</dbReference>
<sequence>MRRFQLLRPITTARPFSTVDLSTVDSSSPLLQYYTVTPPIKPWPERLYPRRLVSMITRQQNLDLAIQISLYAGKYHPGFSHNCYTYFSIIEKLSRARAFEPVESLLSQLRDSQIKCGENIFLTLIRNYALAGRPNLAVKTFLRIGEFGVQHSVKSLNTLLNGLIQNKRYDLVHFMFKNSKTKFNIVPNVCTCNILIKALCKRNDIENARKVLDEMPVMGMVPNLVTYTTILGGYVARGDMGSAKKVFSEILDRGWVPDATTYTVLMNGYCRLGRLVDAVKVMDDMEENGVEPNEVTYGVMIEAFCKEKKSGEAGNMLDDMLERKYMPSPALCCKVMDVLCEEGKVEDACELWRRLLKNNCILDNAILSTLIHWLCKKGNFLEARKLVDEFDKGSVPSLLTYNTLIAGMCERGELGEAGKLWDDMVEKRCRPNAFTYSILIKGFCKIGSAVEGVRILEEMLAKGCLPNKTTYTELIQGLQRLGKEVEVEKVVSLAMSSGGIDRDFWDIFIKEVVDKLDSGKDVLDRLLSENTG</sequence>
<evidence type="ECO:0008006" key="6">
    <source>
        <dbReference type="Google" id="ProtNLM"/>
    </source>
</evidence>
<dbReference type="InterPro" id="IPR002885">
    <property type="entry name" value="PPR_rpt"/>
</dbReference>
<name>A0AAV5JKU4_9ROSI</name>
<feature type="repeat" description="PPR" evidence="3">
    <location>
        <begin position="432"/>
        <end position="466"/>
    </location>
</feature>
<dbReference type="NCBIfam" id="TIGR00756">
    <property type="entry name" value="PPR"/>
    <property type="match status" value="8"/>
</dbReference>
<accession>A0AAV5JKU4</accession>
<evidence type="ECO:0000313" key="4">
    <source>
        <dbReference type="EMBL" id="GKV13138.1"/>
    </source>
</evidence>
<reference evidence="4 5" key="1">
    <citation type="journal article" date="2021" name="Commun. Biol.">
        <title>The genome of Shorea leprosula (Dipterocarpaceae) highlights the ecological relevance of drought in aseasonal tropical rainforests.</title>
        <authorList>
            <person name="Ng K.K.S."/>
            <person name="Kobayashi M.J."/>
            <person name="Fawcett J.A."/>
            <person name="Hatakeyama M."/>
            <person name="Paape T."/>
            <person name="Ng C.H."/>
            <person name="Ang C.C."/>
            <person name="Tnah L.H."/>
            <person name="Lee C.T."/>
            <person name="Nishiyama T."/>
            <person name="Sese J."/>
            <person name="O'Brien M.J."/>
            <person name="Copetti D."/>
            <person name="Mohd Noor M.I."/>
            <person name="Ong R.C."/>
            <person name="Putra M."/>
            <person name="Sireger I.Z."/>
            <person name="Indrioko S."/>
            <person name="Kosugi Y."/>
            <person name="Izuno A."/>
            <person name="Isagi Y."/>
            <person name="Lee S.L."/>
            <person name="Shimizu K.K."/>
        </authorList>
    </citation>
    <scope>NUCLEOTIDE SEQUENCE [LARGE SCALE GENOMIC DNA]</scope>
    <source>
        <strain evidence="4">214</strain>
    </source>
</reference>
<gene>
    <name evidence="4" type="ORF">SLEP1_g24198</name>
</gene>
<feature type="repeat" description="PPR" evidence="3">
    <location>
        <begin position="188"/>
        <end position="222"/>
    </location>
</feature>
<feature type="repeat" description="PPR" evidence="3">
    <location>
        <begin position="397"/>
        <end position="431"/>
    </location>
</feature>
<dbReference type="InterPro" id="IPR011990">
    <property type="entry name" value="TPR-like_helical_dom_sf"/>
</dbReference>
<evidence type="ECO:0000256" key="2">
    <source>
        <dbReference type="ARBA" id="ARBA00022737"/>
    </source>
</evidence>
<feature type="repeat" description="PPR" evidence="3">
    <location>
        <begin position="258"/>
        <end position="292"/>
    </location>
</feature>
<dbReference type="GO" id="GO:0003729">
    <property type="term" value="F:mRNA binding"/>
    <property type="evidence" value="ECO:0007669"/>
    <property type="project" value="TreeGrafter"/>
</dbReference>
<evidence type="ECO:0000256" key="1">
    <source>
        <dbReference type="ARBA" id="ARBA00007626"/>
    </source>
</evidence>
<feature type="repeat" description="PPR" evidence="3">
    <location>
        <begin position="293"/>
        <end position="327"/>
    </location>
</feature>
<dbReference type="InterPro" id="IPR051240">
    <property type="entry name" value="Mito_RNA-Proc/Resp"/>
</dbReference>
<keyword evidence="2" id="KW-0677">Repeat</keyword>
<protein>
    <recommendedName>
        <fullName evidence="6">Pentatricopeptide repeat-containing protein</fullName>
    </recommendedName>
</protein>
<dbReference type="PROSITE" id="PS51375">
    <property type="entry name" value="PPR"/>
    <property type="match status" value="7"/>
</dbReference>
<dbReference type="Pfam" id="PF01535">
    <property type="entry name" value="PPR"/>
    <property type="match status" value="2"/>
</dbReference>
<evidence type="ECO:0000313" key="5">
    <source>
        <dbReference type="Proteomes" id="UP001054252"/>
    </source>
</evidence>
<dbReference type="PANTHER" id="PTHR47933:SF11">
    <property type="entry name" value="PENTATRICOPEPTIDE REPEAT-CONTAINING PROTEIN 2"/>
    <property type="match status" value="1"/>
</dbReference>
<dbReference type="Proteomes" id="UP001054252">
    <property type="component" value="Unassembled WGS sequence"/>
</dbReference>
<keyword evidence="5" id="KW-1185">Reference proteome</keyword>
<organism evidence="4 5">
    <name type="scientific">Rubroshorea leprosula</name>
    <dbReference type="NCBI Taxonomy" id="152421"/>
    <lineage>
        <taxon>Eukaryota</taxon>
        <taxon>Viridiplantae</taxon>
        <taxon>Streptophyta</taxon>
        <taxon>Embryophyta</taxon>
        <taxon>Tracheophyta</taxon>
        <taxon>Spermatophyta</taxon>
        <taxon>Magnoliopsida</taxon>
        <taxon>eudicotyledons</taxon>
        <taxon>Gunneridae</taxon>
        <taxon>Pentapetalae</taxon>
        <taxon>rosids</taxon>
        <taxon>malvids</taxon>
        <taxon>Malvales</taxon>
        <taxon>Dipterocarpaceae</taxon>
        <taxon>Rubroshorea</taxon>
    </lineage>
</organism>
<dbReference type="AlphaFoldDB" id="A0AAV5JKU4"/>
<proteinExistence type="inferred from homology"/>
<dbReference type="PANTHER" id="PTHR47933">
    <property type="entry name" value="PENTATRICOPEPTIDE REPEAT-CONTAINING PROTEIN 1, MITOCHONDRIAL"/>
    <property type="match status" value="1"/>
</dbReference>
<feature type="repeat" description="PPR" evidence="3">
    <location>
        <begin position="223"/>
        <end position="257"/>
    </location>
</feature>
<dbReference type="Gene3D" id="1.25.40.10">
    <property type="entry name" value="Tetratricopeptide repeat domain"/>
    <property type="match status" value="4"/>
</dbReference>
<evidence type="ECO:0000256" key="3">
    <source>
        <dbReference type="PROSITE-ProRule" id="PRU00708"/>
    </source>
</evidence>
<comment type="caution">
    <text evidence="4">The sequence shown here is derived from an EMBL/GenBank/DDBJ whole genome shotgun (WGS) entry which is preliminary data.</text>
</comment>
<dbReference type="EMBL" id="BPVZ01000038">
    <property type="protein sequence ID" value="GKV13138.1"/>
    <property type="molecule type" value="Genomic_DNA"/>
</dbReference>
<comment type="similarity">
    <text evidence="1">Belongs to the PPR family. P subfamily.</text>
</comment>